<reference evidence="1 2" key="1">
    <citation type="submission" date="2020-08" db="EMBL/GenBank/DDBJ databases">
        <title>Genomic Encyclopedia of Type Strains, Phase IV (KMG-IV): sequencing the most valuable type-strain genomes for metagenomic binning, comparative biology and taxonomic classification.</title>
        <authorList>
            <person name="Goeker M."/>
        </authorList>
    </citation>
    <scope>NUCLEOTIDE SEQUENCE [LARGE SCALE GENOMIC DNA]</scope>
    <source>
        <strain evidence="1 2">DSM 14590</strain>
    </source>
</reference>
<accession>A0AA89NKY5</accession>
<dbReference type="EMBL" id="JACICZ010000009">
    <property type="protein sequence ID" value="MBB3869526.1"/>
    <property type="molecule type" value="Genomic_DNA"/>
</dbReference>
<dbReference type="AlphaFoldDB" id="A0AA89NKY5"/>
<dbReference type="RefSeq" id="WP_062755194.1">
    <property type="nucleotide sequence ID" value="NZ_BDAQ01000009.1"/>
</dbReference>
<keyword evidence="2" id="KW-1185">Reference proteome</keyword>
<dbReference type="Proteomes" id="UP000613002">
    <property type="component" value="Unassembled WGS sequence"/>
</dbReference>
<proteinExistence type="predicted"/>
<gene>
    <name evidence="1" type="ORF">HNR78_002423</name>
</gene>
<protein>
    <submittedName>
        <fullName evidence="1">Uncharacterized protein</fullName>
    </submittedName>
</protein>
<name>A0AA89NKY5_9BACL</name>
<sequence>MVKCSEKTFFIQQNVIGSVVSSGISNIFVSELVHLLGTMEDYMEKMILSLKQLMASSAFKMIDWKQNGLFSVIKLLLNGKFRSLASTAKKYIEVSKKGGRLLDPIWTDLAENFVTFKRFLHFLCDHDVWKIHNSSSNPRVFTYFM</sequence>
<evidence type="ECO:0000313" key="2">
    <source>
        <dbReference type="Proteomes" id="UP000613002"/>
    </source>
</evidence>
<organism evidence="1 2">
    <name type="scientific">Parageobacillus toebii NBRC 107807</name>
    <dbReference type="NCBI Taxonomy" id="1223503"/>
    <lineage>
        <taxon>Bacteria</taxon>
        <taxon>Bacillati</taxon>
        <taxon>Bacillota</taxon>
        <taxon>Bacilli</taxon>
        <taxon>Bacillales</taxon>
        <taxon>Anoxybacillaceae</taxon>
        <taxon>Parageobacillus</taxon>
    </lineage>
</organism>
<evidence type="ECO:0000313" key="1">
    <source>
        <dbReference type="EMBL" id="MBB3869526.1"/>
    </source>
</evidence>
<comment type="caution">
    <text evidence="1">The sequence shown here is derived from an EMBL/GenBank/DDBJ whole genome shotgun (WGS) entry which is preliminary data.</text>
</comment>